<keyword evidence="1" id="KW-0812">Transmembrane</keyword>
<evidence type="ECO:0000313" key="2">
    <source>
        <dbReference type="EMBL" id="PMD55300.1"/>
    </source>
</evidence>
<reference evidence="2 3" key="1">
    <citation type="submission" date="2016-04" db="EMBL/GenBank/DDBJ databases">
        <title>A degradative enzymes factory behind the ericoid mycorrhizal symbiosis.</title>
        <authorList>
            <consortium name="DOE Joint Genome Institute"/>
            <person name="Martino E."/>
            <person name="Morin E."/>
            <person name="Grelet G."/>
            <person name="Kuo A."/>
            <person name="Kohler A."/>
            <person name="Daghino S."/>
            <person name="Barry K."/>
            <person name="Choi C."/>
            <person name="Cichocki N."/>
            <person name="Clum A."/>
            <person name="Copeland A."/>
            <person name="Hainaut M."/>
            <person name="Haridas S."/>
            <person name="Labutti K."/>
            <person name="Lindquist E."/>
            <person name="Lipzen A."/>
            <person name="Khouja H.-R."/>
            <person name="Murat C."/>
            <person name="Ohm R."/>
            <person name="Olson A."/>
            <person name="Spatafora J."/>
            <person name="Veneault-Fourrey C."/>
            <person name="Henrissat B."/>
            <person name="Grigoriev I."/>
            <person name="Martin F."/>
            <person name="Perotto S."/>
        </authorList>
    </citation>
    <scope>NUCLEOTIDE SEQUENCE [LARGE SCALE GENOMIC DNA]</scope>
    <source>
        <strain evidence="2 3">E</strain>
    </source>
</reference>
<evidence type="ECO:0000313" key="3">
    <source>
        <dbReference type="Proteomes" id="UP000235371"/>
    </source>
</evidence>
<proteinExistence type="predicted"/>
<sequence>MAYSATVSRANSQRNPFMTFHLTANGKLSCIVALSLLLVTHILFSYLQILINNLNNLNNLNNSRIRSVNSALRP</sequence>
<protein>
    <submittedName>
        <fullName evidence="2">Uncharacterized protein</fullName>
    </submittedName>
</protein>
<dbReference type="RefSeq" id="XP_024732204.1">
    <property type="nucleotide sequence ID" value="XM_024881196.1"/>
</dbReference>
<evidence type="ECO:0000256" key="1">
    <source>
        <dbReference type="SAM" id="Phobius"/>
    </source>
</evidence>
<dbReference type="EMBL" id="KZ613856">
    <property type="protein sequence ID" value="PMD55300.1"/>
    <property type="molecule type" value="Genomic_DNA"/>
</dbReference>
<dbReference type="GeneID" id="36589273"/>
<keyword evidence="1" id="KW-1133">Transmembrane helix</keyword>
<keyword evidence="3" id="KW-1185">Reference proteome</keyword>
<dbReference type="AlphaFoldDB" id="A0A2J6SWZ8"/>
<keyword evidence="1" id="KW-0472">Membrane</keyword>
<dbReference type="Proteomes" id="UP000235371">
    <property type="component" value="Unassembled WGS sequence"/>
</dbReference>
<accession>A0A2J6SWZ8</accession>
<organism evidence="2 3">
    <name type="scientific">Hyaloscypha bicolor E</name>
    <dbReference type="NCBI Taxonomy" id="1095630"/>
    <lineage>
        <taxon>Eukaryota</taxon>
        <taxon>Fungi</taxon>
        <taxon>Dikarya</taxon>
        <taxon>Ascomycota</taxon>
        <taxon>Pezizomycotina</taxon>
        <taxon>Leotiomycetes</taxon>
        <taxon>Helotiales</taxon>
        <taxon>Hyaloscyphaceae</taxon>
        <taxon>Hyaloscypha</taxon>
        <taxon>Hyaloscypha bicolor</taxon>
    </lineage>
</organism>
<dbReference type="InParanoid" id="A0A2J6SWZ8"/>
<name>A0A2J6SWZ8_9HELO</name>
<gene>
    <name evidence="2" type="ORF">K444DRAFT_617761</name>
</gene>
<feature type="transmembrane region" description="Helical" evidence="1">
    <location>
        <begin position="28"/>
        <end position="51"/>
    </location>
</feature>